<proteinExistence type="predicted"/>
<sequence>MTVVGGGTGAAVHLLGMNASRTPQLNTGSVSCQAGPFYLSLQHVGDDQDADGNILHQYQYLVTNERSTGQRYEAADLHNRGVVDPDAALCYLIGHLYAIGRTVQNYTPDPDDDSMDHLPPWLQQAAAAHVDDLHLRWQTHEELLTGPTDLTFDFDDPET</sequence>
<evidence type="ECO:0000313" key="2">
    <source>
        <dbReference type="Proteomes" id="UP001500843"/>
    </source>
</evidence>
<dbReference type="Proteomes" id="UP001500843">
    <property type="component" value="Unassembled WGS sequence"/>
</dbReference>
<organism evidence="1 2">
    <name type="scientific">Promicromonospora umidemergens</name>
    <dbReference type="NCBI Taxonomy" id="629679"/>
    <lineage>
        <taxon>Bacteria</taxon>
        <taxon>Bacillati</taxon>
        <taxon>Actinomycetota</taxon>
        <taxon>Actinomycetes</taxon>
        <taxon>Micrococcales</taxon>
        <taxon>Promicromonosporaceae</taxon>
        <taxon>Promicromonospora</taxon>
    </lineage>
</organism>
<protein>
    <submittedName>
        <fullName evidence="1">Uncharacterized protein</fullName>
    </submittedName>
</protein>
<keyword evidence="2" id="KW-1185">Reference proteome</keyword>
<dbReference type="RefSeq" id="WP_253869321.1">
    <property type="nucleotide sequence ID" value="NZ_BAABHM010000012.1"/>
</dbReference>
<evidence type="ECO:0000313" key="1">
    <source>
        <dbReference type="EMBL" id="GAA4706595.1"/>
    </source>
</evidence>
<gene>
    <name evidence="1" type="ORF">GCM10023198_30970</name>
</gene>
<dbReference type="EMBL" id="BAABHM010000012">
    <property type="protein sequence ID" value="GAA4706595.1"/>
    <property type="molecule type" value="Genomic_DNA"/>
</dbReference>
<name>A0ABP8XEQ7_9MICO</name>
<comment type="caution">
    <text evidence="1">The sequence shown here is derived from an EMBL/GenBank/DDBJ whole genome shotgun (WGS) entry which is preliminary data.</text>
</comment>
<accession>A0ABP8XEQ7</accession>
<reference evidence="2" key="1">
    <citation type="journal article" date="2019" name="Int. J. Syst. Evol. Microbiol.">
        <title>The Global Catalogue of Microorganisms (GCM) 10K type strain sequencing project: providing services to taxonomists for standard genome sequencing and annotation.</title>
        <authorList>
            <consortium name="The Broad Institute Genomics Platform"/>
            <consortium name="The Broad Institute Genome Sequencing Center for Infectious Disease"/>
            <person name="Wu L."/>
            <person name="Ma J."/>
        </authorList>
    </citation>
    <scope>NUCLEOTIDE SEQUENCE [LARGE SCALE GENOMIC DNA]</scope>
    <source>
        <strain evidence="2">JCM 17975</strain>
    </source>
</reference>